<dbReference type="SUPFAM" id="SSF56059">
    <property type="entry name" value="Glutathione synthetase ATP-binding domain-like"/>
    <property type="match status" value="1"/>
</dbReference>
<dbReference type="Gene3D" id="3.40.50.20">
    <property type="match status" value="1"/>
</dbReference>
<keyword evidence="4" id="KW-0770">Synapse</keyword>
<feature type="region of interest" description="Disordered" evidence="6">
    <location>
        <begin position="14"/>
        <end position="68"/>
    </location>
</feature>
<sequence length="467" mass="51295">MNYLRRRLSDSTFISNLPNGYMTDLQRPDPAQPPPPATTTTAKSPTAGPTPPATSPAPEKKAQPAQSTGAGFFSSITNVVKQTAASAGLVEQTQVTTPKKFKILLVIDEPQQEWAKLFRGKKVHGDYDIKVEQAEFSEINVVAHANGTCNVNMQVLRNGTKVIRSFKPDFVLIRQHAFSMTQNEDFRNLIIGLQYGGVPSINSLESIYNLCDKPWAFAQLINTHRKLGAEKFPLIEQTFYPNYKEMVSMPSFPVVIKIGHAHSGMGKVKVDNHSKFQDIASVVALTQTYTTTEPLIDSKYDIRIQKIGNDYKAYMRTSISGNWKTNTGSAMLEQVAMTDRYKLWVDTCSEIFGGLDICAVKAIHGKDGKDYITEVVGSPMPLVGEHQAEDRQLIADMVLAKMNQYAEKEANAPQRPTTIQPSQGSGQKGEIASEPNKTSAGNPPQGCLQYILDCNGVAVGPKPVQAN</sequence>
<name>A0AA88N4F7_CHASR</name>
<dbReference type="FunFam" id="3.30.1490.20:FF:000008">
    <property type="entry name" value="Synapsin I"/>
    <property type="match status" value="1"/>
</dbReference>
<evidence type="ECO:0000259" key="8">
    <source>
        <dbReference type="Pfam" id="PF02750"/>
    </source>
</evidence>
<feature type="compositionally biased region" description="Polar residues" evidence="6">
    <location>
        <begin position="414"/>
        <end position="425"/>
    </location>
</feature>
<dbReference type="InterPro" id="IPR020897">
    <property type="entry name" value="Synapsin_pre-ATP-grasp_dom"/>
</dbReference>
<evidence type="ECO:0000256" key="4">
    <source>
        <dbReference type="ARBA" id="ARBA00023018"/>
    </source>
</evidence>
<keyword evidence="3" id="KW-0597">Phosphoprotein</keyword>
<evidence type="ECO:0000256" key="3">
    <source>
        <dbReference type="ARBA" id="ARBA00022553"/>
    </source>
</evidence>
<evidence type="ECO:0000256" key="6">
    <source>
        <dbReference type="SAM" id="MobiDB-lite"/>
    </source>
</evidence>
<accession>A0AA88N4F7</accession>
<dbReference type="Gene3D" id="3.30.470.20">
    <property type="entry name" value="ATP-grasp fold, B domain"/>
    <property type="match status" value="1"/>
</dbReference>
<dbReference type="GO" id="GO:0005524">
    <property type="term" value="F:ATP binding"/>
    <property type="evidence" value="ECO:0007669"/>
    <property type="project" value="InterPro"/>
</dbReference>
<dbReference type="PROSITE" id="PS00415">
    <property type="entry name" value="SYNAPSIN_1"/>
    <property type="match status" value="1"/>
</dbReference>
<dbReference type="InterPro" id="IPR016185">
    <property type="entry name" value="PreATP-grasp_dom_sf"/>
</dbReference>
<evidence type="ECO:0000313" key="9">
    <source>
        <dbReference type="EMBL" id="KAK2851624.1"/>
    </source>
</evidence>
<dbReference type="Pfam" id="PF02078">
    <property type="entry name" value="Synapsin"/>
    <property type="match status" value="1"/>
</dbReference>
<dbReference type="PRINTS" id="PR01368">
    <property type="entry name" value="SYNAPSIN"/>
</dbReference>
<dbReference type="InterPro" id="IPR019736">
    <property type="entry name" value="Synapsin_P_site"/>
</dbReference>
<dbReference type="InterPro" id="IPR013815">
    <property type="entry name" value="ATP_grasp_subdomain_1"/>
</dbReference>
<dbReference type="AlphaFoldDB" id="A0AA88N4F7"/>
<reference evidence="9" key="1">
    <citation type="submission" date="2023-07" db="EMBL/GenBank/DDBJ databases">
        <title>Chromosome-level Genome Assembly of Striped Snakehead (Channa striata).</title>
        <authorList>
            <person name="Liu H."/>
        </authorList>
    </citation>
    <scope>NUCLEOTIDE SEQUENCE</scope>
    <source>
        <strain evidence="9">Gz</strain>
        <tissue evidence="9">Muscle</tissue>
    </source>
</reference>
<dbReference type="PANTHER" id="PTHR10841:SF26">
    <property type="entry name" value="SYNAPSIN IIA"/>
    <property type="match status" value="1"/>
</dbReference>
<feature type="region of interest" description="Disordered" evidence="6">
    <location>
        <begin position="408"/>
        <end position="444"/>
    </location>
</feature>
<dbReference type="Proteomes" id="UP001187415">
    <property type="component" value="Unassembled WGS sequence"/>
</dbReference>
<dbReference type="Pfam" id="PF02750">
    <property type="entry name" value="Synapsin_C"/>
    <property type="match status" value="1"/>
</dbReference>
<gene>
    <name evidence="9" type="ORF">Q5P01_007900</name>
</gene>
<dbReference type="PANTHER" id="PTHR10841">
    <property type="entry name" value="SYNAPSIN"/>
    <property type="match status" value="1"/>
</dbReference>
<evidence type="ECO:0000259" key="7">
    <source>
        <dbReference type="Pfam" id="PF02078"/>
    </source>
</evidence>
<dbReference type="InterPro" id="IPR001359">
    <property type="entry name" value="Synapsin"/>
</dbReference>
<dbReference type="FunFam" id="3.30.470.20:FF:000042">
    <property type="entry name" value="Synapsin III"/>
    <property type="match status" value="1"/>
</dbReference>
<dbReference type="SUPFAM" id="SSF52440">
    <property type="entry name" value="PreATP-grasp domain"/>
    <property type="match status" value="1"/>
</dbReference>
<dbReference type="Gene3D" id="3.30.1490.20">
    <property type="entry name" value="ATP-grasp fold, A domain"/>
    <property type="match status" value="1"/>
</dbReference>
<feature type="compositionally biased region" description="Low complexity" evidence="6">
    <location>
        <begin position="38"/>
        <end position="47"/>
    </location>
</feature>
<dbReference type="PROSITE" id="PS00416">
    <property type="entry name" value="SYNAPSIN_2"/>
    <property type="match status" value="1"/>
</dbReference>
<proteinExistence type="inferred from homology"/>
<dbReference type="FunFam" id="3.40.50.20:FF:000008">
    <property type="entry name" value="Synapsin III"/>
    <property type="match status" value="1"/>
</dbReference>
<organism evidence="9 10">
    <name type="scientific">Channa striata</name>
    <name type="common">Snakehead murrel</name>
    <name type="synonym">Ophicephalus striatus</name>
    <dbReference type="NCBI Taxonomy" id="64152"/>
    <lineage>
        <taxon>Eukaryota</taxon>
        <taxon>Metazoa</taxon>
        <taxon>Chordata</taxon>
        <taxon>Craniata</taxon>
        <taxon>Vertebrata</taxon>
        <taxon>Euteleostomi</taxon>
        <taxon>Actinopterygii</taxon>
        <taxon>Neopterygii</taxon>
        <taxon>Teleostei</taxon>
        <taxon>Neoteleostei</taxon>
        <taxon>Acanthomorphata</taxon>
        <taxon>Anabantaria</taxon>
        <taxon>Anabantiformes</taxon>
        <taxon>Channoidei</taxon>
        <taxon>Channidae</taxon>
        <taxon>Channa</taxon>
    </lineage>
</organism>
<dbReference type="GO" id="GO:0007269">
    <property type="term" value="P:neurotransmitter secretion"/>
    <property type="evidence" value="ECO:0007669"/>
    <property type="project" value="InterPro"/>
</dbReference>
<evidence type="ECO:0000256" key="5">
    <source>
        <dbReference type="ARBA" id="ARBA00023329"/>
    </source>
</evidence>
<feature type="domain" description="Synapsin ATP-binding" evidence="8">
    <location>
        <begin position="202"/>
        <end position="404"/>
    </location>
</feature>
<comment type="caution">
    <text evidence="9">The sequence shown here is derived from an EMBL/GenBank/DDBJ whole genome shotgun (WGS) entry which is preliminary data.</text>
</comment>
<feature type="domain" description="Synapsin pre-ATP-grasp" evidence="7">
    <location>
        <begin position="99"/>
        <end position="200"/>
    </location>
</feature>
<dbReference type="GO" id="GO:0030672">
    <property type="term" value="C:synaptic vesicle membrane"/>
    <property type="evidence" value="ECO:0007669"/>
    <property type="project" value="TreeGrafter"/>
</dbReference>
<dbReference type="Pfam" id="PF10581">
    <property type="entry name" value="Synapsin_N"/>
    <property type="match status" value="1"/>
</dbReference>
<evidence type="ECO:0000256" key="1">
    <source>
        <dbReference type="ARBA" id="ARBA00004234"/>
    </source>
</evidence>
<comment type="similarity">
    <text evidence="2">Belongs to the synapsin family.</text>
</comment>
<evidence type="ECO:0000256" key="2">
    <source>
        <dbReference type="ARBA" id="ARBA00008243"/>
    </source>
</evidence>
<evidence type="ECO:0008006" key="11">
    <source>
        <dbReference type="Google" id="ProtNLM"/>
    </source>
</evidence>
<keyword evidence="10" id="KW-1185">Reference proteome</keyword>
<dbReference type="InterPro" id="IPR020898">
    <property type="entry name" value="Synapsin_ATP-bd_dom"/>
</dbReference>
<keyword evidence="5" id="KW-0968">Cytoplasmic vesicle</keyword>
<protein>
    <recommendedName>
        <fullName evidence="11">Synapsin IIa</fullName>
    </recommendedName>
</protein>
<comment type="subcellular location">
    <subcellularLocation>
        <location evidence="1">Cytoplasmic vesicle</location>
        <location evidence="1">Secretory vesicle</location>
        <location evidence="1">Synaptic vesicle</location>
    </subcellularLocation>
</comment>
<evidence type="ECO:0000313" key="10">
    <source>
        <dbReference type="Proteomes" id="UP001187415"/>
    </source>
</evidence>
<dbReference type="EMBL" id="JAUPFM010000005">
    <property type="protein sequence ID" value="KAK2851624.1"/>
    <property type="molecule type" value="Genomic_DNA"/>
</dbReference>
<dbReference type="InterPro" id="IPR019735">
    <property type="entry name" value="Synapsin_CS"/>
</dbReference>